<organism evidence="3 4">
    <name type="scientific">Penicillium capsulatum</name>
    <dbReference type="NCBI Taxonomy" id="69766"/>
    <lineage>
        <taxon>Eukaryota</taxon>
        <taxon>Fungi</taxon>
        <taxon>Dikarya</taxon>
        <taxon>Ascomycota</taxon>
        <taxon>Pezizomycotina</taxon>
        <taxon>Eurotiomycetes</taxon>
        <taxon>Eurotiomycetidae</taxon>
        <taxon>Eurotiales</taxon>
        <taxon>Aspergillaceae</taxon>
        <taxon>Penicillium</taxon>
    </lineage>
</organism>
<dbReference type="GO" id="GO:0072330">
    <property type="term" value="P:monocarboxylic acid biosynthetic process"/>
    <property type="evidence" value="ECO:0007669"/>
    <property type="project" value="UniProtKB-ARBA"/>
</dbReference>
<evidence type="ECO:0000313" key="3">
    <source>
        <dbReference type="EMBL" id="KAJ5173221.1"/>
    </source>
</evidence>
<feature type="domain" description="Alpha/beta hydrolase fold-3" evidence="2">
    <location>
        <begin position="86"/>
        <end position="325"/>
    </location>
</feature>
<keyword evidence="4" id="KW-1185">Reference proteome</keyword>
<dbReference type="PANTHER" id="PTHR48081">
    <property type="entry name" value="AB HYDROLASE SUPERFAMILY PROTEIN C4A8.06C"/>
    <property type="match status" value="1"/>
</dbReference>
<dbReference type="InterPro" id="IPR050300">
    <property type="entry name" value="GDXG_lipolytic_enzyme"/>
</dbReference>
<dbReference type="InterPro" id="IPR013094">
    <property type="entry name" value="AB_hydrolase_3"/>
</dbReference>
<protein>
    <recommendedName>
        <fullName evidence="2">Alpha/beta hydrolase fold-3 domain-containing protein</fullName>
    </recommendedName>
</protein>
<comment type="caution">
    <text evidence="3">The sequence shown here is derived from an EMBL/GenBank/DDBJ whole genome shotgun (WGS) entry which is preliminary data.</text>
</comment>
<dbReference type="GO" id="GO:0017000">
    <property type="term" value="P:antibiotic biosynthetic process"/>
    <property type="evidence" value="ECO:0007669"/>
    <property type="project" value="UniProtKB-ARBA"/>
</dbReference>
<name>A0A9W9ID57_9EURO</name>
<dbReference type="Gene3D" id="3.40.50.1820">
    <property type="entry name" value="alpha/beta hydrolase"/>
    <property type="match status" value="1"/>
</dbReference>
<evidence type="ECO:0000313" key="4">
    <source>
        <dbReference type="Proteomes" id="UP001146351"/>
    </source>
</evidence>
<dbReference type="InterPro" id="IPR029058">
    <property type="entry name" value="AB_hydrolase_fold"/>
</dbReference>
<dbReference type="Pfam" id="PF07859">
    <property type="entry name" value="Abhydrolase_3"/>
    <property type="match status" value="1"/>
</dbReference>
<reference evidence="3" key="1">
    <citation type="submission" date="2022-11" db="EMBL/GenBank/DDBJ databases">
        <authorList>
            <person name="Petersen C."/>
        </authorList>
    </citation>
    <scope>NUCLEOTIDE SEQUENCE</scope>
    <source>
        <strain evidence="3">IBT 21917</strain>
    </source>
</reference>
<dbReference type="OrthoDB" id="433474at2759"/>
<dbReference type="EMBL" id="JAPQKO010000003">
    <property type="protein sequence ID" value="KAJ5173221.1"/>
    <property type="molecule type" value="Genomic_DNA"/>
</dbReference>
<evidence type="ECO:0000259" key="2">
    <source>
        <dbReference type="Pfam" id="PF07859"/>
    </source>
</evidence>
<sequence>MDTTSPSPPRAVLAKKAHYYRLLQRLLSWLDRNLSWPLPPRPCLKISIPSTIGNHPGEISLYFFSGPSKPISPERTIHHYVRRPVLLNFHGGGFTIGSALDDARWAGTVLKAFPDAVVVSVNYRLAPEHPFPVGVEDGVDAILWLWAHAEEYNLDITRFALCGDSSGGNFALTVPLRLHAELAAQDRLGRDNDIRLAGLIAFYPSTDWTRTRKERDATNPIAVDKSMIPPAVFALFDDSYLQADTLPKKPGTAEVDMAHAYLSPGLAPTSLLLAEYPPHIAIYTCGWDQLLVEGNTFRERLRQLAVEGHLAHVEGFTVENVVHGFDKKPTFCMAHRKRDQMYGDAVRQLQQIWRTS</sequence>
<dbReference type="SUPFAM" id="SSF53474">
    <property type="entry name" value="alpha/beta-Hydrolases"/>
    <property type="match status" value="1"/>
</dbReference>
<accession>A0A9W9ID57</accession>
<keyword evidence="1" id="KW-0378">Hydrolase</keyword>
<proteinExistence type="predicted"/>
<gene>
    <name evidence="3" type="ORF">N7492_005814</name>
</gene>
<dbReference type="GO" id="GO:0016787">
    <property type="term" value="F:hydrolase activity"/>
    <property type="evidence" value="ECO:0007669"/>
    <property type="project" value="UniProtKB-KW"/>
</dbReference>
<dbReference type="AlphaFoldDB" id="A0A9W9ID57"/>
<evidence type="ECO:0000256" key="1">
    <source>
        <dbReference type="ARBA" id="ARBA00022801"/>
    </source>
</evidence>
<reference evidence="3" key="2">
    <citation type="journal article" date="2023" name="IMA Fungus">
        <title>Comparative genomic study of the Penicillium genus elucidates a diverse pangenome and 15 lateral gene transfer events.</title>
        <authorList>
            <person name="Petersen C."/>
            <person name="Sorensen T."/>
            <person name="Nielsen M.R."/>
            <person name="Sondergaard T.E."/>
            <person name="Sorensen J.L."/>
            <person name="Fitzpatrick D.A."/>
            <person name="Frisvad J.C."/>
            <person name="Nielsen K.L."/>
        </authorList>
    </citation>
    <scope>NUCLEOTIDE SEQUENCE</scope>
    <source>
        <strain evidence="3">IBT 21917</strain>
    </source>
</reference>
<dbReference type="PANTHER" id="PTHR48081:SF8">
    <property type="entry name" value="ALPHA_BETA HYDROLASE FOLD-3 DOMAIN-CONTAINING PROTEIN-RELATED"/>
    <property type="match status" value="1"/>
</dbReference>
<dbReference type="Proteomes" id="UP001146351">
    <property type="component" value="Unassembled WGS sequence"/>
</dbReference>